<evidence type="ECO:0000313" key="1">
    <source>
        <dbReference type="EMBL" id="RDY21861.1"/>
    </source>
</evidence>
<dbReference type="SUPFAM" id="SSF56784">
    <property type="entry name" value="HAD-like"/>
    <property type="match status" value="1"/>
</dbReference>
<protein>
    <submittedName>
        <fullName evidence="1">HAD family hydrolase</fullName>
    </submittedName>
</protein>
<reference evidence="1 2" key="1">
    <citation type="journal article" date="2016" name="Genome Announc.">
        <title>Draft Genome Sequence of Criibacterium bergeronii gen. nov., sp. nov., Strain CCRI-22567T, Isolated from a Vaginal Sample from a Woman with Bacterial Vaginosis.</title>
        <authorList>
            <person name="Maheux A.F."/>
            <person name="Berube E."/>
            <person name="Boudreau D.K."/>
            <person name="Raymond F."/>
            <person name="Corbeil J."/>
            <person name="Roy P.H."/>
            <person name="Boissinot M."/>
            <person name="Omar R.F."/>
        </authorList>
    </citation>
    <scope>NUCLEOTIDE SEQUENCE [LARGE SCALE GENOMIC DNA]</scope>
    <source>
        <strain evidence="1 2">CCRI-22567</strain>
    </source>
</reference>
<dbReference type="InterPro" id="IPR023214">
    <property type="entry name" value="HAD_sf"/>
</dbReference>
<comment type="caution">
    <text evidence="1">The sequence shown here is derived from an EMBL/GenBank/DDBJ whole genome shotgun (WGS) entry which is preliminary data.</text>
</comment>
<gene>
    <name evidence="1" type="ORF">BBG48_003215</name>
</gene>
<dbReference type="CDD" id="cd01427">
    <property type="entry name" value="HAD_like"/>
    <property type="match status" value="1"/>
</dbReference>
<evidence type="ECO:0000313" key="2">
    <source>
        <dbReference type="Proteomes" id="UP000093352"/>
    </source>
</evidence>
<dbReference type="AlphaFoldDB" id="A0A371IN10"/>
<dbReference type="STRING" id="1871336.BBG48_03050"/>
<dbReference type="Proteomes" id="UP000093352">
    <property type="component" value="Unassembled WGS sequence"/>
</dbReference>
<dbReference type="Gene3D" id="3.40.50.1000">
    <property type="entry name" value="HAD superfamily/HAD-like"/>
    <property type="match status" value="1"/>
</dbReference>
<dbReference type="InterPro" id="IPR041492">
    <property type="entry name" value="HAD_2"/>
</dbReference>
<dbReference type="EMBL" id="MBEW02000004">
    <property type="protein sequence ID" value="RDY21861.1"/>
    <property type="molecule type" value="Genomic_DNA"/>
</dbReference>
<name>A0A371IN10_9FIRM</name>
<dbReference type="InterPro" id="IPR036412">
    <property type="entry name" value="HAD-like_sf"/>
</dbReference>
<organism evidence="1 2">
    <name type="scientific">Criibacterium bergeronii</name>
    <dbReference type="NCBI Taxonomy" id="1871336"/>
    <lineage>
        <taxon>Bacteria</taxon>
        <taxon>Bacillati</taxon>
        <taxon>Bacillota</taxon>
        <taxon>Clostridia</taxon>
        <taxon>Peptostreptococcales</taxon>
        <taxon>Filifactoraceae</taxon>
        <taxon>Criibacterium</taxon>
    </lineage>
</organism>
<dbReference type="GO" id="GO:0016787">
    <property type="term" value="F:hydrolase activity"/>
    <property type="evidence" value="ECO:0007669"/>
    <property type="project" value="UniProtKB-KW"/>
</dbReference>
<dbReference type="Pfam" id="PF13419">
    <property type="entry name" value="HAD_2"/>
    <property type="match status" value="1"/>
</dbReference>
<keyword evidence="1" id="KW-0378">Hydrolase</keyword>
<sequence>MDTMTVKHELFFGPLAADYFDIKNTKKFLEHWDKVNLYSKTRGINRFKGLKMALENAIKNGENIVDTRAFNEFVDNSPVLSAAALEKQYEKAPDKGIKKAIEWSKAVNDGIHEQLTGKDKPFDEVLPTFEKFVDKADIIVVSSANLGAISSEWERHGLLKYTCEVFGQEEGTKEFAISKVIEEGYKKENILMVGDAPGDEKAAFKNGVKFYPIITKKENESWKKLREIVFDDLLDGKFDQDYQNKLLDEFHNSLQ</sequence>
<accession>A0A371IN10</accession>
<keyword evidence="2" id="KW-1185">Reference proteome</keyword>
<proteinExistence type="predicted"/>